<dbReference type="PANTHER" id="PTHR46796">
    <property type="entry name" value="HTH-TYPE TRANSCRIPTIONAL ACTIVATOR RHAS-RELATED"/>
    <property type="match status" value="1"/>
</dbReference>
<dbReference type="Gene3D" id="1.10.10.60">
    <property type="entry name" value="Homeodomain-like"/>
    <property type="match status" value="2"/>
</dbReference>
<keyword evidence="5" id="KW-0227">DNA damage</keyword>
<evidence type="ECO:0000256" key="10">
    <source>
        <dbReference type="ARBA" id="ARBA00023163"/>
    </source>
</evidence>
<keyword evidence="11" id="KW-0234">DNA repair</keyword>
<dbReference type="InterPro" id="IPR050204">
    <property type="entry name" value="AraC_XylS_family_regulators"/>
</dbReference>
<gene>
    <name evidence="13" type="ORF">TM49_20705</name>
</gene>
<keyword evidence="9" id="KW-0010">Activator</keyword>
<dbReference type="PATRIC" id="fig|1486262.3.peg.4280"/>
<dbReference type="GO" id="GO:0008270">
    <property type="term" value="F:zinc ion binding"/>
    <property type="evidence" value="ECO:0007669"/>
    <property type="project" value="InterPro"/>
</dbReference>
<dbReference type="FunFam" id="3.40.10.10:FF:000001">
    <property type="entry name" value="DNA-3-methyladenine glycosylase 2"/>
    <property type="match status" value="1"/>
</dbReference>
<dbReference type="SUPFAM" id="SSF46689">
    <property type="entry name" value="Homeodomain-like"/>
    <property type="match status" value="2"/>
</dbReference>
<evidence type="ECO:0000256" key="3">
    <source>
        <dbReference type="ARBA" id="ARBA00022679"/>
    </source>
</evidence>
<keyword evidence="7" id="KW-0805">Transcription regulation</keyword>
<reference evidence="13 14" key="1">
    <citation type="journal article" date="2015" name="Genome Announc.">
        <title>Complete genome sequence of Martelella endophytica YC6887, which has antifungal activity associated with a halophyte.</title>
        <authorList>
            <person name="Khan A."/>
            <person name="Khan H."/>
            <person name="Chung E.J."/>
            <person name="Hossain M.T."/>
            <person name="Chung Y.R."/>
        </authorList>
    </citation>
    <scope>NUCLEOTIDE SEQUENCE [LARGE SCALE GENOMIC DNA]</scope>
    <source>
        <strain evidence="13">YC6887</strain>
    </source>
</reference>
<keyword evidence="8" id="KW-0238">DNA-binding</keyword>
<evidence type="ECO:0000256" key="7">
    <source>
        <dbReference type="ARBA" id="ARBA00023015"/>
    </source>
</evidence>
<dbReference type="GO" id="GO:0008168">
    <property type="term" value="F:methyltransferase activity"/>
    <property type="evidence" value="ECO:0007669"/>
    <property type="project" value="UniProtKB-KW"/>
</dbReference>
<keyword evidence="6" id="KW-0862">Zinc</keyword>
<organism evidence="13 14">
    <name type="scientific">Martelella endophytica</name>
    <dbReference type="NCBI Taxonomy" id="1486262"/>
    <lineage>
        <taxon>Bacteria</taxon>
        <taxon>Pseudomonadati</taxon>
        <taxon>Pseudomonadota</taxon>
        <taxon>Alphaproteobacteria</taxon>
        <taxon>Hyphomicrobiales</taxon>
        <taxon>Aurantimonadaceae</taxon>
        <taxon>Martelella</taxon>
    </lineage>
</organism>
<dbReference type="SUPFAM" id="SSF57884">
    <property type="entry name" value="Ada DNA repair protein, N-terminal domain (N-Ada 10)"/>
    <property type="match status" value="1"/>
</dbReference>
<accession>A0A0D5LU09</accession>
<dbReference type="GO" id="GO:0043565">
    <property type="term" value="F:sequence-specific DNA binding"/>
    <property type="evidence" value="ECO:0007669"/>
    <property type="project" value="InterPro"/>
</dbReference>
<dbReference type="EMBL" id="CP010803">
    <property type="protein sequence ID" value="AJY47546.1"/>
    <property type="molecule type" value="Genomic_DNA"/>
</dbReference>
<dbReference type="InterPro" id="IPR009057">
    <property type="entry name" value="Homeodomain-like_sf"/>
</dbReference>
<keyword evidence="4" id="KW-0479">Metal-binding</keyword>
<comment type="cofactor">
    <cofactor evidence="1">
        <name>Zn(2+)</name>
        <dbReference type="ChEBI" id="CHEBI:29105"/>
    </cofactor>
</comment>
<dbReference type="OrthoDB" id="9802228at2"/>
<dbReference type="RefSeq" id="WP_045684014.1">
    <property type="nucleotide sequence ID" value="NZ_CP010803.1"/>
</dbReference>
<protein>
    <submittedName>
        <fullName evidence="13">Transcriptional regulator</fullName>
    </submittedName>
</protein>
<evidence type="ECO:0000256" key="6">
    <source>
        <dbReference type="ARBA" id="ARBA00022833"/>
    </source>
</evidence>
<dbReference type="Pfam" id="PF02805">
    <property type="entry name" value="Ada_Zn_binding"/>
    <property type="match status" value="1"/>
</dbReference>
<dbReference type="GO" id="GO:0006307">
    <property type="term" value="P:DNA alkylation repair"/>
    <property type="evidence" value="ECO:0007669"/>
    <property type="project" value="UniProtKB-ARBA"/>
</dbReference>
<evidence type="ECO:0000256" key="9">
    <source>
        <dbReference type="ARBA" id="ARBA00023159"/>
    </source>
</evidence>
<dbReference type="Proteomes" id="UP000032611">
    <property type="component" value="Chromosome"/>
</dbReference>
<dbReference type="GO" id="GO:0032259">
    <property type="term" value="P:methylation"/>
    <property type="evidence" value="ECO:0007669"/>
    <property type="project" value="UniProtKB-KW"/>
</dbReference>
<dbReference type="InterPro" id="IPR004026">
    <property type="entry name" value="Ada_DNA_repair_Zn-bd"/>
</dbReference>
<keyword evidence="14" id="KW-1185">Reference proteome</keyword>
<keyword evidence="2" id="KW-0489">Methyltransferase</keyword>
<evidence type="ECO:0000259" key="12">
    <source>
        <dbReference type="PROSITE" id="PS01124"/>
    </source>
</evidence>
<evidence type="ECO:0000256" key="1">
    <source>
        <dbReference type="ARBA" id="ARBA00001947"/>
    </source>
</evidence>
<evidence type="ECO:0000256" key="8">
    <source>
        <dbReference type="ARBA" id="ARBA00023125"/>
    </source>
</evidence>
<dbReference type="SMART" id="SM00342">
    <property type="entry name" value="HTH_ARAC"/>
    <property type="match status" value="1"/>
</dbReference>
<dbReference type="STRING" id="1486262.TM49_20705"/>
<keyword evidence="3" id="KW-0808">Transferase</keyword>
<dbReference type="GO" id="GO:0003700">
    <property type="term" value="F:DNA-binding transcription factor activity"/>
    <property type="evidence" value="ECO:0007669"/>
    <property type="project" value="InterPro"/>
</dbReference>
<dbReference type="AlphaFoldDB" id="A0A0D5LU09"/>
<dbReference type="PANTHER" id="PTHR46796:SF6">
    <property type="entry name" value="ARAC SUBFAMILY"/>
    <property type="match status" value="1"/>
</dbReference>
<evidence type="ECO:0000256" key="2">
    <source>
        <dbReference type="ARBA" id="ARBA00022603"/>
    </source>
</evidence>
<dbReference type="InterPro" id="IPR035451">
    <property type="entry name" value="Ada-like_dom_sf"/>
</dbReference>
<dbReference type="InterPro" id="IPR018060">
    <property type="entry name" value="HTH_AraC"/>
</dbReference>
<dbReference type="Pfam" id="PF12833">
    <property type="entry name" value="HTH_18"/>
    <property type="match status" value="1"/>
</dbReference>
<dbReference type="HOGENOM" id="CLU_000445_81_3_5"/>
<evidence type="ECO:0000256" key="4">
    <source>
        <dbReference type="ARBA" id="ARBA00022723"/>
    </source>
</evidence>
<evidence type="ECO:0000256" key="11">
    <source>
        <dbReference type="ARBA" id="ARBA00023204"/>
    </source>
</evidence>
<evidence type="ECO:0000256" key="5">
    <source>
        <dbReference type="ARBA" id="ARBA00022763"/>
    </source>
</evidence>
<evidence type="ECO:0000313" key="13">
    <source>
        <dbReference type="EMBL" id="AJY47546.1"/>
    </source>
</evidence>
<dbReference type="KEGG" id="mey:TM49_20705"/>
<name>A0A0D5LU09_MAREN</name>
<dbReference type="PROSITE" id="PS00041">
    <property type="entry name" value="HTH_ARAC_FAMILY_1"/>
    <property type="match status" value="1"/>
</dbReference>
<dbReference type="InterPro" id="IPR020449">
    <property type="entry name" value="Tscrpt_reg_AraC-type_HTH"/>
</dbReference>
<dbReference type="InterPro" id="IPR018062">
    <property type="entry name" value="HTH_AraC-typ_CS"/>
</dbReference>
<sequence>MLDFDTCEKARQARDPAYDGRFFTAVRTTMIYCRPVCPVKQPLTKNVSYYPTAAACERAGYRPCLRCRPETAPFSPAWNGTRTTVERALKLIAEGALDNGSVDELAARLGVGARHLSRLFAVHVGASPLQTAQTLRIGRAKRLLDETALPVTEVALRCGFGSIRRFNAAFSRLYGRPPSAIRRPAR</sequence>
<proteinExistence type="predicted"/>
<keyword evidence="10" id="KW-0804">Transcription</keyword>
<dbReference type="PRINTS" id="PR00032">
    <property type="entry name" value="HTHARAC"/>
</dbReference>
<dbReference type="PROSITE" id="PS01124">
    <property type="entry name" value="HTH_ARAC_FAMILY_2"/>
    <property type="match status" value="1"/>
</dbReference>
<evidence type="ECO:0000313" key="14">
    <source>
        <dbReference type="Proteomes" id="UP000032611"/>
    </source>
</evidence>
<feature type="domain" description="HTH araC/xylS-type" evidence="12">
    <location>
        <begin position="86"/>
        <end position="184"/>
    </location>
</feature>
<dbReference type="Gene3D" id="3.40.10.10">
    <property type="entry name" value="DNA Methylphosphotriester Repair Domain"/>
    <property type="match status" value="1"/>
</dbReference>